<name>A0AA41XBC1_9BACI</name>
<dbReference type="EMBL" id="JANCLT010000007">
    <property type="protein sequence ID" value="MCP8969743.1"/>
    <property type="molecule type" value="Genomic_DNA"/>
</dbReference>
<keyword evidence="3" id="KW-1185">Reference proteome</keyword>
<sequence>MANQVYQMSYDDEIDKDIHEWLEGLKRSRKAEMVRHAIRFYITAVGQNKYVHTMPAVQAAAPQAAILPQQGTPQPEPVAAQPVEEPKPDAVPGHKKKPALPRDGRF</sequence>
<evidence type="ECO:0000313" key="3">
    <source>
        <dbReference type="Proteomes" id="UP001156102"/>
    </source>
</evidence>
<evidence type="ECO:0000256" key="1">
    <source>
        <dbReference type="SAM" id="MobiDB-lite"/>
    </source>
</evidence>
<organism evidence="2 3">
    <name type="scientific">Ectobacillus ponti</name>
    <dbReference type="NCBI Taxonomy" id="2961894"/>
    <lineage>
        <taxon>Bacteria</taxon>
        <taxon>Bacillati</taxon>
        <taxon>Bacillota</taxon>
        <taxon>Bacilli</taxon>
        <taxon>Bacillales</taxon>
        <taxon>Bacillaceae</taxon>
        <taxon>Ectobacillus</taxon>
    </lineage>
</organism>
<evidence type="ECO:0000313" key="2">
    <source>
        <dbReference type="EMBL" id="MCP8969743.1"/>
    </source>
</evidence>
<gene>
    <name evidence="2" type="ORF">NK662_14525</name>
</gene>
<protein>
    <submittedName>
        <fullName evidence="2">Uncharacterized protein</fullName>
    </submittedName>
</protein>
<comment type="caution">
    <text evidence="2">The sequence shown here is derived from an EMBL/GenBank/DDBJ whole genome shotgun (WGS) entry which is preliminary data.</text>
</comment>
<feature type="region of interest" description="Disordered" evidence="1">
    <location>
        <begin position="65"/>
        <end position="106"/>
    </location>
</feature>
<proteinExistence type="predicted"/>
<accession>A0AA41XBC1</accession>
<dbReference type="Proteomes" id="UP001156102">
    <property type="component" value="Unassembled WGS sequence"/>
</dbReference>
<dbReference type="AlphaFoldDB" id="A0AA41XBC1"/>
<reference evidence="2" key="1">
    <citation type="submission" date="2022-07" db="EMBL/GenBank/DDBJ databases">
        <authorList>
            <person name="Li W.-J."/>
            <person name="Deng Q.-Q."/>
        </authorList>
    </citation>
    <scope>NUCLEOTIDE SEQUENCE</scope>
    <source>
        <strain evidence="2">SYSU M60031</strain>
    </source>
</reference>